<dbReference type="InterPro" id="IPR036610">
    <property type="entry name" value="PEBP-like_sf"/>
</dbReference>
<evidence type="ECO:0008006" key="3">
    <source>
        <dbReference type="Google" id="ProtNLM"/>
    </source>
</evidence>
<proteinExistence type="predicted"/>
<evidence type="ECO:0000313" key="2">
    <source>
        <dbReference type="EMBL" id="QHU31738.1"/>
    </source>
</evidence>
<sequence length="440" mass="51158">MATRKRKHDFIQHHHLLMRMELMDCPERKDIPRVKGMVTNILKALNMKSLAPPRVYYLDKPENNRGMTCIAPIKTSHIAFHFWSNPDHSIFQNKESRCLLEFDIYTCGSMGPNTVKQILHQLAPYRPTHADIDILNRRKGMELEHHFSWDKGKRPDWDDWLESKAFLHIRRNRNRKNGKTRKQRGGRPVHMFLLMINNVRDKIRHLVNIITAAHADNPDHYENLYTRARDVDSLTQQLAVDAREAAEQGNEELGFDISEKISNDLKSLQIMWDTTLTAEEHALVPSQNGGGIMFDVVFYTEVGHTIHKHIIPPFETPLLTRFQTARRSPDVLFEKEKNRAYVIVIYDEDAPHPARVHWLYTQWFDRRGRLDDEILIPYEPPNPPQGETHTYTVQLLSKITGPGMDIVNTVPNKNGFNIEQFMEAEGLISEAVRTFKVGPE</sequence>
<dbReference type="Pfam" id="PF02675">
    <property type="entry name" value="AdoMet_dc"/>
    <property type="match status" value="1"/>
</dbReference>
<organism evidence="2">
    <name type="scientific">viral metagenome</name>
    <dbReference type="NCBI Taxonomy" id="1070528"/>
    <lineage>
        <taxon>unclassified sequences</taxon>
        <taxon>metagenomes</taxon>
        <taxon>organismal metagenomes</taxon>
    </lineage>
</organism>
<dbReference type="GO" id="GO:0004014">
    <property type="term" value="F:adenosylmethionine decarboxylase activity"/>
    <property type="evidence" value="ECO:0007669"/>
    <property type="project" value="InterPro"/>
</dbReference>
<dbReference type="Gene3D" id="3.90.280.10">
    <property type="entry name" value="PEBP-like"/>
    <property type="match status" value="1"/>
</dbReference>
<dbReference type="InterPro" id="IPR003826">
    <property type="entry name" value="AdoMetDC_fam_prok"/>
</dbReference>
<dbReference type="GO" id="GO:0008295">
    <property type="term" value="P:spermidine biosynthetic process"/>
    <property type="evidence" value="ECO:0007669"/>
    <property type="project" value="InterPro"/>
</dbReference>
<name>A0A6C0LP56_9ZZZZ</name>
<dbReference type="SUPFAM" id="SSF49777">
    <property type="entry name" value="PEBP-like"/>
    <property type="match status" value="1"/>
</dbReference>
<dbReference type="InterPro" id="IPR008914">
    <property type="entry name" value="PEBP"/>
</dbReference>
<dbReference type="EMBL" id="MN740532">
    <property type="protein sequence ID" value="QHU31738.1"/>
    <property type="molecule type" value="Genomic_DNA"/>
</dbReference>
<protein>
    <recommendedName>
        <fullName evidence="3">Phosphatidylethanolamine-binding protein</fullName>
    </recommendedName>
</protein>
<dbReference type="Gene3D" id="3.60.90.10">
    <property type="entry name" value="S-adenosylmethionine decarboxylase"/>
    <property type="match status" value="1"/>
</dbReference>
<dbReference type="Pfam" id="PF01161">
    <property type="entry name" value="PBP"/>
    <property type="match status" value="1"/>
</dbReference>
<reference evidence="2" key="1">
    <citation type="journal article" date="2020" name="Nature">
        <title>Giant virus diversity and host interactions through global metagenomics.</title>
        <authorList>
            <person name="Schulz F."/>
            <person name="Roux S."/>
            <person name="Paez-Espino D."/>
            <person name="Jungbluth S."/>
            <person name="Walsh D.A."/>
            <person name="Denef V.J."/>
            <person name="McMahon K.D."/>
            <person name="Konstantinidis K.T."/>
            <person name="Eloe-Fadrosh E.A."/>
            <person name="Kyrpides N.C."/>
            <person name="Woyke T."/>
        </authorList>
    </citation>
    <scope>NUCLEOTIDE SEQUENCE</scope>
    <source>
        <strain evidence="2">GVMAG-M-3300027963-41</strain>
    </source>
</reference>
<comment type="cofactor">
    <cofactor evidence="1">
        <name>pyruvate</name>
        <dbReference type="ChEBI" id="CHEBI:15361"/>
    </cofactor>
</comment>
<accession>A0A6C0LP56</accession>
<evidence type="ECO:0000256" key="1">
    <source>
        <dbReference type="ARBA" id="ARBA00001928"/>
    </source>
</evidence>
<dbReference type="AlphaFoldDB" id="A0A6C0LP56"/>